<name>A0A656PMS0_UNCKA</name>
<evidence type="ECO:0000259" key="2">
    <source>
        <dbReference type="PROSITE" id="PS50102"/>
    </source>
</evidence>
<evidence type="ECO:0000313" key="3">
    <source>
        <dbReference type="EMBL" id="HCQ40545.1"/>
    </source>
</evidence>
<proteinExistence type="predicted"/>
<dbReference type="PANTHER" id="PTHR48027">
    <property type="entry name" value="HETEROGENEOUS NUCLEAR RIBONUCLEOPROTEIN 87F-RELATED"/>
    <property type="match status" value="1"/>
</dbReference>
<dbReference type="Pfam" id="PF00076">
    <property type="entry name" value="RRM_1"/>
    <property type="match status" value="1"/>
</dbReference>
<evidence type="ECO:0000313" key="4">
    <source>
        <dbReference type="Proteomes" id="UP000262056"/>
    </source>
</evidence>
<dbReference type="InterPro" id="IPR035979">
    <property type="entry name" value="RBD_domain_sf"/>
</dbReference>
<evidence type="ECO:0000256" key="1">
    <source>
        <dbReference type="ARBA" id="ARBA00022884"/>
    </source>
</evidence>
<feature type="domain" description="RRM" evidence="2">
    <location>
        <begin position="2"/>
        <end position="80"/>
    </location>
</feature>
<dbReference type="SUPFAM" id="SSF54928">
    <property type="entry name" value="RNA-binding domain, RBD"/>
    <property type="match status" value="1"/>
</dbReference>
<accession>A0A656PMS0</accession>
<sequence length="84" mass="9330">MARIYVGNLPYTTNDQDLAQAFSQFGTVVSSAVIKDKATRRSKGFGFVEFESEEKAQEAISGMDGKDFEGRTLKVSMAKPMEQR</sequence>
<dbReference type="InterPro" id="IPR000504">
    <property type="entry name" value="RRM_dom"/>
</dbReference>
<protein>
    <submittedName>
        <fullName evidence="3">RNA-binding protein</fullName>
    </submittedName>
</protein>
<dbReference type="GO" id="GO:0003723">
    <property type="term" value="F:RNA binding"/>
    <property type="evidence" value="ECO:0007669"/>
    <property type="project" value="UniProtKB-KW"/>
</dbReference>
<dbReference type="EMBL" id="DQFB01000004">
    <property type="protein sequence ID" value="HCQ40545.1"/>
    <property type="molecule type" value="Genomic_DNA"/>
</dbReference>
<dbReference type="SMART" id="SM00360">
    <property type="entry name" value="RRM"/>
    <property type="match status" value="1"/>
</dbReference>
<dbReference type="InterPro" id="IPR052462">
    <property type="entry name" value="SLIRP/GR-RBP-like"/>
</dbReference>
<organism evidence="3 4">
    <name type="scientific">candidate division WWE3 bacterium</name>
    <dbReference type="NCBI Taxonomy" id="2053526"/>
    <lineage>
        <taxon>Bacteria</taxon>
        <taxon>Katanobacteria</taxon>
    </lineage>
</organism>
<dbReference type="InterPro" id="IPR048289">
    <property type="entry name" value="RRM2_NsCP33-like"/>
</dbReference>
<dbReference type="Gene3D" id="3.30.70.330">
    <property type="match status" value="1"/>
</dbReference>
<reference evidence="3 4" key="1">
    <citation type="journal article" date="2018" name="Nat. Biotechnol.">
        <title>A standardized bacterial taxonomy based on genome phylogeny substantially revises the tree of life.</title>
        <authorList>
            <person name="Parks D.H."/>
            <person name="Chuvochina M."/>
            <person name="Waite D.W."/>
            <person name="Rinke C."/>
            <person name="Skarshewski A."/>
            <person name="Chaumeil P.A."/>
            <person name="Hugenholtz P."/>
        </authorList>
    </citation>
    <scope>NUCLEOTIDE SEQUENCE [LARGE SCALE GENOMIC DNA]</scope>
    <source>
        <strain evidence="3">UBA12021</strain>
    </source>
</reference>
<dbReference type="PROSITE" id="PS50102">
    <property type="entry name" value="RRM"/>
    <property type="match status" value="1"/>
</dbReference>
<gene>
    <name evidence="3" type="ORF">DIU24_02440</name>
</gene>
<dbReference type="CDD" id="cd21608">
    <property type="entry name" value="RRM2_NsCP33_like"/>
    <property type="match status" value="1"/>
</dbReference>
<dbReference type="Proteomes" id="UP000262056">
    <property type="component" value="Unassembled WGS sequence"/>
</dbReference>
<dbReference type="AlphaFoldDB" id="A0A656PMS0"/>
<keyword evidence="1" id="KW-0694">RNA-binding</keyword>
<comment type="caution">
    <text evidence="3">The sequence shown here is derived from an EMBL/GenBank/DDBJ whole genome shotgun (WGS) entry which is preliminary data.</text>
</comment>
<dbReference type="InterPro" id="IPR012677">
    <property type="entry name" value="Nucleotide-bd_a/b_plait_sf"/>
</dbReference>